<reference evidence="1 2" key="2">
    <citation type="journal article" date="2020" name="Microbiol. Resour. Announc.">
        <title>Antarctic desert soil bacteria exhibit high novel natural product potential, evaluated through long-read genome sequencing and comparative genomics.</title>
        <authorList>
            <person name="Benaud N."/>
            <person name="Edwards R.J."/>
            <person name="Amos T.G."/>
            <person name="D'Agostino P.M."/>
            <person name="Gutierrez-Chavez C."/>
            <person name="Montgomery K."/>
            <person name="Nicetic I."/>
            <person name="Ferrari B.C."/>
        </authorList>
    </citation>
    <scope>NUCLEOTIDE SEQUENCE [LARGE SCALE GENOMIC DNA]</scope>
    <source>
        <strain evidence="1 2">SPB151</strain>
    </source>
</reference>
<proteinExistence type="predicted"/>
<evidence type="ECO:0000313" key="1">
    <source>
        <dbReference type="EMBL" id="QNE22376.1"/>
    </source>
</evidence>
<dbReference type="EMBL" id="CP043661">
    <property type="protein sequence ID" value="QNE22376.1"/>
    <property type="molecule type" value="Genomic_DNA"/>
</dbReference>
<organism evidence="1 2">
    <name type="scientific">Kribbella qitaiheensis</name>
    <dbReference type="NCBI Taxonomy" id="1544730"/>
    <lineage>
        <taxon>Bacteria</taxon>
        <taxon>Bacillati</taxon>
        <taxon>Actinomycetota</taxon>
        <taxon>Actinomycetes</taxon>
        <taxon>Propionibacteriales</taxon>
        <taxon>Kribbellaceae</taxon>
        <taxon>Kribbella</taxon>
    </lineage>
</organism>
<evidence type="ECO:0000313" key="2">
    <source>
        <dbReference type="Proteomes" id="UP000515563"/>
    </source>
</evidence>
<accession>A0A7G6X811</accession>
<gene>
    <name evidence="1" type="ORF">F1D05_36370</name>
</gene>
<name>A0A7G6X811_9ACTN</name>
<protein>
    <submittedName>
        <fullName evidence="1">Uncharacterized protein</fullName>
    </submittedName>
</protein>
<dbReference type="KEGG" id="kqi:F1D05_36370"/>
<keyword evidence="2" id="KW-1185">Reference proteome</keyword>
<dbReference type="AlphaFoldDB" id="A0A7G6X811"/>
<dbReference type="Proteomes" id="UP000515563">
    <property type="component" value="Chromosome"/>
</dbReference>
<reference evidence="2" key="1">
    <citation type="submission" date="2019-09" db="EMBL/GenBank/DDBJ databases">
        <title>Antimicrobial potential of Antarctic Bacteria.</title>
        <authorList>
            <person name="Benaud N."/>
            <person name="Edwards R.J."/>
            <person name="Ferrari B.C."/>
        </authorList>
    </citation>
    <scope>NUCLEOTIDE SEQUENCE [LARGE SCALE GENOMIC DNA]</scope>
    <source>
        <strain evidence="2">SPB151</strain>
    </source>
</reference>
<sequence length="32" mass="3696">MVLGDHGLDAHRSLSWFHRTQGRFERVAGFLV</sequence>